<name>A0A1Z4KPG8_ANAVA</name>
<organism evidence="2 3">
    <name type="scientific">Trichormus variabilis NIES-23</name>
    <dbReference type="NCBI Taxonomy" id="1973479"/>
    <lineage>
        <taxon>Bacteria</taxon>
        <taxon>Bacillati</taxon>
        <taxon>Cyanobacteriota</taxon>
        <taxon>Cyanophyceae</taxon>
        <taxon>Nostocales</taxon>
        <taxon>Nostocaceae</taxon>
        <taxon>Trichormus</taxon>
    </lineage>
</organism>
<dbReference type="Proteomes" id="UP000217507">
    <property type="component" value="Chromosome"/>
</dbReference>
<keyword evidence="1" id="KW-0812">Transmembrane</keyword>
<keyword evidence="1" id="KW-0472">Membrane</keyword>
<reference evidence="2 3" key="1">
    <citation type="submission" date="2017-06" db="EMBL/GenBank/DDBJ databases">
        <title>Genome sequencing of cyanobaciteial culture collection at National Institute for Environmental Studies (NIES).</title>
        <authorList>
            <person name="Hirose Y."/>
            <person name="Shimura Y."/>
            <person name="Fujisawa T."/>
            <person name="Nakamura Y."/>
            <person name="Kawachi M."/>
        </authorList>
    </citation>
    <scope>NUCLEOTIDE SEQUENCE [LARGE SCALE GENOMIC DNA]</scope>
    <source>
        <strain evidence="2 3">NIES-23</strain>
    </source>
</reference>
<evidence type="ECO:0000256" key="1">
    <source>
        <dbReference type="SAM" id="Phobius"/>
    </source>
</evidence>
<keyword evidence="1" id="KW-1133">Transmembrane helix</keyword>
<evidence type="ECO:0000313" key="2">
    <source>
        <dbReference type="EMBL" id="BAY70911.1"/>
    </source>
</evidence>
<proteinExistence type="predicted"/>
<dbReference type="AlphaFoldDB" id="A0A1Z4KPG8"/>
<accession>A0A1Z4KPG8</accession>
<feature type="transmembrane region" description="Helical" evidence="1">
    <location>
        <begin position="20"/>
        <end position="40"/>
    </location>
</feature>
<protein>
    <submittedName>
        <fullName evidence="2">Uncharacterized protein</fullName>
    </submittedName>
</protein>
<evidence type="ECO:0000313" key="3">
    <source>
        <dbReference type="Proteomes" id="UP000217507"/>
    </source>
</evidence>
<sequence>MADESPAYSHQPLKQFAIRFFRVVTGIYTPYILLTCVVVSQGGSNLPTIK</sequence>
<gene>
    <name evidence="2" type="ORF">NIES23_37220</name>
</gene>
<dbReference type="EMBL" id="AP018216">
    <property type="protein sequence ID" value="BAY70911.1"/>
    <property type="molecule type" value="Genomic_DNA"/>
</dbReference>